<keyword evidence="3" id="KW-1185">Reference proteome</keyword>
<name>A0ABR4ET40_9PEZI</name>
<feature type="region of interest" description="Disordered" evidence="1">
    <location>
        <begin position="728"/>
        <end position="1007"/>
    </location>
</feature>
<evidence type="ECO:0000256" key="1">
    <source>
        <dbReference type="SAM" id="MobiDB-lite"/>
    </source>
</evidence>
<organism evidence="2 3">
    <name type="scientific">Diaporthe vaccinii</name>
    <dbReference type="NCBI Taxonomy" id="105482"/>
    <lineage>
        <taxon>Eukaryota</taxon>
        <taxon>Fungi</taxon>
        <taxon>Dikarya</taxon>
        <taxon>Ascomycota</taxon>
        <taxon>Pezizomycotina</taxon>
        <taxon>Sordariomycetes</taxon>
        <taxon>Sordariomycetidae</taxon>
        <taxon>Diaporthales</taxon>
        <taxon>Diaporthaceae</taxon>
        <taxon>Diaporthe</taxon>
        <taxon>Diaporthe eres species complex</taxon>
    </lineage>
</organism>
<protein>
    <recommendedName>
        <fullName evidence="4">Actin-like ATPase domain-containing protein</fullName>
    </recommendedName>
</protein>
<feature type="compositionally biased region" description="Polar residues" evidence="1">
    <location>
        <begin position="875"/>
        <end position="896"/>
    </location>
</feature>
<dbReference type="EMBL" id="JBAWTH010000029">
    <property type="protein sequence ID" value="KAL2285606.1"/>
    <property type="molecule type" value="Genomic_DNA"/>
</dbReference>
<reference evidence="2 3" key="1">
    <citation type="submission" date="2024-03" db="EMBL/GenBank/DDBJ databases">
        <title>A high-quality draft genome sequence of Diaporthe vaccinii, a causative agent of upright dieback and viscid rot disease in cranberry plants.</title>
        <authorList>
            <person name="Sarrasin M."/>
            <person name="Lang B.F."/>
            <person name="Burger G."/>
        </authorList>
    </citation>
    <scope>NUCLEOTIDE SEQUENCE [LARGE SCALE GENOMIC DNA]</scope>
    <source>
        <strain evidence="2 3">IS7</strain>
    </source>
</reference>
<sequence>MAPKDVRDPEVVLCIDVGSTETRSVYAYPDNDDVRTQVVENRTESEEFSVNATAQFSSSIYPYDGNSKRYVGHADQSGREPTSAKFAPYIIVGTTEEMQQQYHLLNRLQNERNKDGFNEKAFNDRLKEGLKQLLRFVLTEAKRALDTRRLDQLGIRLKTVAMTVPSQWDLDFQDSYERLLKQVFTEVFEGVPQAAADAIDVVFHTEATALAQYIFNRSTSSKTLALGGGMPDIDTVLGKPNAQYFIDCGGHNANGTLATYHRSQDGKAVLYEIDRSQGAGGGTEMWNQDLLDQLAVLYRGERNGDEMPLELQQAFKNVINDVKRKIMSGSSQCVACIHPQTNDPVTFTITKEMSDKAFETGFQYVKNMITGQLKRLASIKNGWGSKDHSITIIVSGGSSLHPEFKKWMNALCVELGLPQPLPTHGMEIQYGSARIAKGGAYATLTQMSVASFAEKCAFGLQKGNARDQGEDSEHLEYGDSADTIWYKENGGTIPFETAAEGNRAEYRIVCQPYLESHREKLRTDQGMAEGASYDFLDLGILPDGYLNRIEFNLDAAKEQAELKIVLIPLPFSNATDCMKRKAAMKEKVLSLGPFPVHVQPGTLCLLFKQPMEEIDELVRGALDPFRPEPVAKSRADRDNIHRGKIPGSTRQPKAIAPQTVISSAAAPKAAAANINKTPAGNTSAASVNEASSASSAIASRATNSSSAFRVPNASSGNDFFDRQAAHQVLNTSNTVTTTDSRPGNGTKRRHSNNVAYGGEASASRHMISSSKATEAQGSASASRKRPAPTEADNSPYIKRACQRDGILSEVTGPPEQAASPRQPGRDRLMSSSASQHPFASSSGAQRYMGSAFRGRDQPAASEFRHSPRSRHNPTNDRPSSNMNDQSGPNPRSSQVPGAQAFQAPDRRRENGSGARAVHTARRNPHNVSLNNRPIGRAPSPPPRHGTATPRTTPTPNFISGSFPVGSPRPGSSSRSAQNSGPAGRSQHPQGFNGFRQANRGGNPPRSD</sequence>
<feature type="compositionally biased region" description="Polar residues" evidence="1">
    <location>
        <begin position="948"/>
        <end position="958"/>
    </location>
</feature>
<feature type="compositionally biased region" description="Low complexity" evidence="1">
    <location>
        <begin position="830"/>
        <end position="842"/>
    </location>
</feature>
<evidence type="ECO:0000313" key="2">
    <source>
        <dbReference type="EMBL" id="KAL2285606.1"/>
    </source>
</evidence>
<comment type="caution">
    <text evidence="2">The sequence shown here is derived from an EMBL/GenBank/DDBJ whole genome shotgun (WGS) entry which is preliminary data.</text>
</comment>
<accession>A0ABR4ET40</accession>
<feature type="region of interest" description="Disordered" evidence="1">
    <location>
        <begin position="628"/>
        <end position="653"/>
    </location>
</feature>
<evidence type="ECO:0000313" key="3">
    <source>
        <dbReference type="Proteomes" id="UP001600888"/>
    </source>
</evidence>
<feature type="compositionally biased region" description="Polar residues" evidence="1">
    <location>
        <begin position="766"/>
        <end position="781"/>
    </location>
</feature>
<dbReference type="Proteomes" id="UP001600888">
    <property type="component" value="Unassembled WGS sequence"/>
</dbReference>
<evidence type="ECO:0008006" key="4">
    <source>
        <dbReference type="Google" id="ProtNLM"/>
    </source>
</evidence>
<proteinExistence type="predicted"/>
<feature type="compositionally biased region" description="Low complexity" evidence="1">
    <location>
        <begin position="959"/>
        <end position="975"/>
    </location>
</feature>
<feature type="compositionally biased region" description="Polar residues" evidence="1">
    <location>
        <begin position="728"/>
        <end position="743"/>
    </location>
</feature>
<gene>
    <name evidence="2" type="ORF">FJTKL_07635</name>
</gene>
<feature type="compositionally biased region" description="Basic and acidic residues" evidence="1">
    <location>
        <begin position="628"/>
        <end position="641"/>
    </location>
</feature>